<proteinExistence type="predicted"/>
<evidence type="ECO:0000256" key="2">
    <source>
        <dbReference type="SAM" id="SignalP"/>
    </source>
</evidence>
<reference evidence="3" key="1">
    <citation type="submission" date="2023-06" db="EMBL/GenBank/DDBJ databases">
        <title>Survivors Of The Sea: Transcriptome response of Skeletonema marinoi to long-term dormancy.</title>
        <authorList>
            <person name="Pinder M.I.M."/>
            <person name="Kourtchenko O."/>
            <person name="Robertson E.K."/>
            <person name="Larsson T."/>
            <person name="Maumus F."/>
            <person name="Osuna-Cruz C.M."/>
            <person name="Vancaester E."/>
            <person name="Stenow R."/>
            <person name="Vandepoele K."/>
            <person name="Ploug H."/>
            <person name="Bruchert V."/>
            <person name="Godhe A."/>
            <person name="Topel M."/>
        </authorList>
    </citation>
    <scope>NUCLEOTIDE SEQUENCE</scope>
    <source>
        <strain evidence="3">R05AC</strain>
    </source>
</reference>
<dbReference type="AlphaFoldDB" id="A0AAD9DGC7"/>
<keyword evidence="4" id="KW-1185">Reference proteome</keyword>
<sequence length="148" mass="16002">MIQTTMTALIILCTLLAAQIIDPSEAFASSSLGGHALCSKTTSRSIIGFPTSFAAASSDNEADESTDKTSPSPPATPTVHEFTADEVQDMENLVRDLSKEQNDDLRRQKLADILDKELVAVVDDDNSDSSEVTLPQEIPRFANYSNTH</sequence>
<protein>
    <recommendedName>
        <fullName evidence="5">Secreted protein</fullName>
    </recommendedName>
</protein>
<dbReference type="Proteomes" id="UP001224775">
    <property type="component" value="Unassembled WGS sequence"/>
</dbReference>
<organism evidence="3 4">
    <name type="scientific">Skeletonema marinoi</name>
    <dbReference type="NCBI Taxonomy" id="267567"/>
    <lineage>
        <taxon>Eukaryota</taxon>
        <taxon>Sar</taxon>
        <taxon>Stramenopiles</taxon>
        <taxon>Ochrophyta</taxon>
        <taxon>Bacillariophyta</taxon>
        <taxon>Coscinodiscophyceae</taxon>
        <taxon>Thalassiosirophycidae</taxon>
        <taxon>Thalassiosirales</taxon>
        <taxon>Skeletonemataceae</taxon>
        <taxon>Skeletonema</taxon>
        <taxon>Skeletonema marinoi-dohrnii complex</taxon>
    </lineage>
</organism>
<evidence type="ECO:0000313" key="4">
    <source>
        <dbReference type="Proteomes" id="UP001224775"/>
    </source>
</evidence>
<evidence type="ECO:0000313" key="3">
    <source>
        <dbReference type="EMBL" id="KAK1746726.1"/>
    </source>
</evidence>
<accession>A0AAD9DGC7</accession>
<name>A0AAD9DGC7_9STRA</name>
<feature type="chain" id="PRO_5042270649" description="Secreted protein" evidence="2">
    <location>
        <begin position="19"/>
        <end position="148"/>
    </location>
</feature>
<keyword evidence="2" id="KW-0732">Signal</keyword>
<comment type="caution">
    <text evidence="3">The sequence shown here is derived from an EMBL/GenBank/DDBJ whole genome shotgun (WGS) entry which is preliminary data.</text>
</comment>
<feature type="signal peptide" evidence="2">
    <location>
        <begin position="1"/>
        <end position="18"/>
    </location>
</feature>
<gene>
    <name evidence="3" type="ORF">QTG54_002070</name>
</gene>
<dbReference type="EMBL" id="JATAAI010000003">
    <property type="protein sequence ID" value="KAK1746726.1"/>
    <property type="molecule type" value="Genomic_DNA"/>
</dbReference>
<feature type="region of interest" description="Disordered" evidence="1">
    <location>
        <begin position="56"/>
        <end position="81"/>
    </location>
</feature>
<evidence type="ECO:0000256" key="1">
    <source>
        <dbReference type="SAM" id="MobiDB-lite"/>
    </source>
</evidence>
<evidence type="ECO:0008006" key="5">
    <source>
        <dbReference type="Google" id="ProtNLM"/>
    </source>
</evidence>